<feature type="region of interest" description="Disordered" evidence="4">
    <location>
        <begin position="309"/>
        <end position="368"/>
    </location>
</feature>
<dbReference type="KEGG" id="csol:105368413"/>
<dbReference type="InterPro" id="IPR000488">
    <property type="entry name" value="Death_dom"/>
</dbReference>
<dbReference type="Pfam" id="PF13676">
    <property type="entry name" value="TIR_2"/>
    <property type="match status" value="1"/>
</dbReference>
<dbReference type="RefSeq" id="XP_011505728.1">
    <property type="nucleotide sequence ID" value="XM_011507426.1"/>
</dbReference>
<dbReference type="GO" id="GO:0005886">
    <property type="term" value="C:plasma membrane"/>
    <property type="evidence" value="ECO:0007669"/>
    <property type="project" value="TreeGrafter"/>
</dbReference>
<gene>
    <name evidence="8" type="primary">LOC105368413</name>
</gene>
<evidence type="ECO:0000256" key="3">
    <source>
        <dbReference type="ARBA" id="ARBA00023198"/>
    </source>
</evidence>
<dbReference type="GO" id="GO:0070976">
    <property type="term" value="F:TIR domain binding"/>
    <property type="evidence" value="ECO:0007669"/>
    <property type="project" value="InterPro"/>
</dbReference>
<keyword evidence="7" id="KW-1185">Reference proteome</keyword>
<dbReference type="GO" id="GO:0034142">
    <property type="term" value="P:toll-like receptor 4 signaling pathway"/>
    <property type="evidence" value="ECO:0007669"/>
    <property type="project" value="TreeGrafter"/>
</dbReference>
<dbReference type="SUPFAM" id="SSF52200">
    <property type="entry name" value="Toll/Interleukin receptor TIR domain"/>
    <property type="match status" value="1"/>
</dbReference>
<protein>
    <submittedName>
        <fullName evidence="8">Myeloid differentiation primary response protein MyD88</fullName>
    </submittedName>
</protein>
<evidence type="ECO:0000313" key="7">
    <source>
        <dbReference type="Proteomes" id="UP000695007"/>
    </source>
</evidence>
<dbReference type="InterPro" id="IPR011029">
    <property type="entry name" value="DEATH-like_dom_sf"/>
</dbReference>
<dbReference type="GeneID" id="105368413"/>
<dbReference type="SUPFAM" id="SSF47986">
    <property type="entry name" value="DEATH domain"/>
    <property type="match status" value="1"/>
</dbReference>
<dbReference type="AlphaFoldDB" id="A0AAJ6YWM3"/>
<feature type="domain" description="TIR" evidence="6">
    <location>
        <begin position="148"/>
        <end position="280"/>
    </location>
</feature>
<proteinExistence type="predicted"/>
<dbReference type="Gene3D" id="3.40.50.10140">
    <property type="entry name" value="Toll/interleukin-1 receptor homology (TIR) domain"/>
    <property type="match status" value="1"/>
</dbReference>
<keyword evidence="2" id="KW-0963">Cytoplasm</keyword>
<dbReference type="GO" id="GO:0050830">
    <property type="term" value="P:defense response to Gram-positive bacterium"/>
    <property type="evidence" value="ECO:0007669"/>
    <property type="project" value="TreeGrafter"/>
</dbReference>
<feature type="domain" description="Death" evidence="5">
    <location>
        <begin position="39"/>
        <end position="103"/>
    </location>
</feature>
<dbReference type="GO" id="GO:0005737">
    <property type="term" value="C:cytoplasm"/>
    <property type="evidence" value="ECO:0007669"/>
    <property type="project" value="UniProtKB-SubCell"/>
</dbReference>
<dbReference type="GO" id="GO:0045087">
    <property type="term" value="P:innate immune response"/>
    <property type="evidence" value="ECO:0007669"/>
    <property type="project" value="TreeGrafter"/>
</dbReference>
<sequence>MSKLSRVPLIAISSETTHLISILLNPPKVIPSSNGLLRDWRGFAQVCAVGGEILPAIAADSDPTYRILSIVQKRSQDFTLQHLKDALEHIERWDIVDDSQPYLDKDANLYLERLQKSESTAEENNFIIDSEILTLDDQFRIERGQKKQHYDAFLLYADEDIDFVNEVVENLERKNNLKLCLKERDLIAGVTFEHEAIMRLISERCNRLITILSPDFLKSPANKFFLNFAQATGIDKRQERKIIPCIYKSCELPPQLTYFSKIYYKKFSSEFFWDKLIRSMKTVIDVSKIESPVEIVHEISALKDVNSNGLTLNESNEDDNTKENSSERTSKLIKSNYPTISKAKSNQVSSQGEVPTTSESVPPLPSLDKLDSLENFESCTNTTKQNSKKKKFMSKYVKKVQSLLPKS</sequence>
<dbReference type="GO" id="GO:0035325">
    <property type="term" value="F:Toll-like receptor binding"/>
    <property type="evidence" value="ECO:0007669"/>
    <property type="project" value="TreeGrafter"/>
</dbReference>
<dbReference type="CTD" id="4615"/>
<evidence type="ECO:0000256" key="2">
    <source>
        <dbReference type="ARBA" id="ARBA00022490"/>
    </source>
</evidence>
<evidence type="ECO:0000259" key="5">
    <source>
        <dbReference type="PROSITE" id="PS50017"/>
    </source>
</evidence>
<keyword evidence="3" id="KW-0395">Inflammatory response</keyword>
<dbReference type="PROSITE" id="PS50104">
    <property type="entry name" value="TIR"/>
    <property type="match status" value="1"/>
</dbReference>
<evidence type="ECO:0000259" key="6">
    <source>
        <dbReference type="PROSITE" id="PS50104"/>
    </source>
</evidence>
<dbReference type="SMART" id="SM00255">
    <property type="entry name" value="TIR"/>
    <property type="match status" value="1"/>
</dbReference>
<feature type="compositionally biased region" description="Basic and acidic residues" evidence="4">
    <location>
        <begin position="319"/>
        <end position="330"/>
    </location>
</feature>
<dbReference type="PANTHER" id="PTHR15079:SF3">
    <property type="entry name" value="MYELOID DIFFERENTIATION PRIMARY RESPONSE PROTEIN MYD88"/>
    <property type="match status" value="1"/>
</dbReference>
<feature type="compositionally biased region" description="Polar residues" evidence="4">
    <location>
        <begin position="332"/>
        <end position="360"/>
    </location>
</feature>
<name>A0AAJ6YWM3_9HYME</name>
<evidence type="ECO:0000313" key="8">
    <source>
        <dbReference type="RefSeq" id="XP_011505728.1"/>
    </source>
</evidence>
<dbReference type="GO" id="GO:0043123">
    <property type="term" value="P:positive regulation of canonical NF-kappaB signal transduction"/>
    <property type="evidence" value="ECO:0007669"/>
    <property type="project" value="InterPro"/>
</dbReference>
<evidence type="ECO:0000256" key="1">
    <source>
        <dbReference type="ARBA" id="ARBA00004496"/>
    </source>
</evidence>
<accession>A0AAJ6YWM3</accession>
<dbReference type="PROSITE" id="PS50017">
    <property type="entry name" value="DEATH_DOMAIN"/>
    <property type="match status" value="1"/>
</dbReference>
<dbReference type="GO" id="GO:0008063">
    <property type="term" value="P:Toll signaling pathway"/>
    <property type="evidence" value="ECO:0007669"/>
    <property type="project" value="TreeGrafter"/>
</dbReference>
<dbReference type="PANTHER" id="PTHR15079">
    <property type="entry name" value="MYD88"/>
    <property type="match status" value="1"/>
</dbReference>
<dbReference type="InterPro" id="IPR000157">
    <property type="entry name" value="TIR_dom"/>
</dbReference>
<dbReference type="GO" id="GO:0002755">
    <property type="term" value="P:MyD88-dependent toll-like receptor signaling pathway"/>
    <property type="evidence" value="ECO:0007669"/>
    <property type="project" value="InterPro"/>
</dbReference>
<reference evidence="8" key="1">
    <citation type="submission" date="2025-08" db="UniProtKB">
        <authorList>
            <consortium name="RefSeq"/>
        </authorList>
    </citation>
    <scope>IDENTIFICATION</scope>
</reference>
<dbReference type="InterPro" id="IPR017281">
    <property type="entry name" value="Myelin_different_resp_MyD88"/>
</dbReference>
<dbReference type="Gene3D" id="1.10.533.10">
    <property type="entry name" value="Death Domain, Fas"/>
    <property type="match status" value="1"/>
</dbReference>
<comment type="subcellular location">
    <subcellularLocation>
        <location evidence="1">Cytoplasm</location>
    </subcellularLocation>
</comment>
<dbReference type="InterPro" id="IPR035897">
    <property type="entry name" value="Toll_tir_struct_dom_sf"/>
</dbReference>
<dbReference type="Proteomes" id="UP000695007">
    <property type="component" value="Unplaced"/>
</dbReference>
<organism evidence="7 8">
    <name type="scientific">Ceratosolen solmsi marchali</name>
    <dbReference type="NCBI Taxonomy" id="326594"/>
    <lineage>
        <taxon>Eukaryota</taxon>
        <taxon>Metazoa</taxon>
        <taxon>Ecdysozoa</taxon>
        <taxon>Arthropoda</taxon>
        <taxon>Hexapoda</taxon>
        <taxon>Insecta</taxon>
        <taxon>Pterygota</taxon>
        <taxon>Neoptera</taxon>
        <taxon>Endopterygota</taxon>
        <taxon>Hymenoptera</taxon>
        <taxon>Apocrita</taxon>
        <taxon>Proctotrupomorpha</taxon>
        <taxon>Chalcidoidea</taxon>
        <taxon>Agaonidae</taxon>
        <taxon>Agaoninae</taxon>
        <taxon>Ceratosolen</taxon>
    </lineage>
</organism>
<evidence type="ECO:0000256" key="4">
    <source>
        <dbReference type="SAM" id="MobiDB-lite"/>
    </source>
</evidence>